<dbReference type="PRINTS" id="PR00080">
    <property type="entry name" value="SDRFAMILY"/>
</dbReference>
<name>A0ABV7E0B3_9RHOB</name>
<keyword evidence="2 5" id="KW-0560">Oxidoreductase</keyword>
<dbReference type="SMART" id="SM00822">
    <property type="entry name" value="PKS_KR"/>
    <property type="match status" value="1"/>
</dbReference>
<evidence type="ECO:0000313" key="5">
    <source>
        <dbReference type="EMBL" id="MFC3088621.1"/>
    </source>
</evidence>
<dbReference type="InterPro" id="IPR002347">
    <property type="entry name" value="SDR_fam"/>
</dbReference>
<reference evidence="6" key="1">
    <citation type="journal article" date="2019" name="Int. J. Syst. Evol. Microbiol.">
        <title>The Global Catalogue of Microorganisms (GCM) 10K type strain sequencing project: providing services to taxonomists for standard genome sequencing and annotation.</title>
        <authorList>
            <consortium name="The Broad Institute Genomics Platform"/>
            <consortium name="The Broad Institute Genome Sequencing Center for Infectious Disease"/>
            <person name="Wu L."/>
            <person name="Ma J."/>
        </authorList>
    </citation>
    <scope>NUCLEOTIDE SEQUENCE [LARGE SCALE GENOMIC DNA]</scope>
    <source>
        <strain evidence="6">KCTC 62102</strain>
    </source>
</reference>
<dbReference type="Gene3D" id="3.40.50.720">
    <property type="entry name" value="NAD(P)-binding Rossmann-like Domain"/>
    <property type="match status" value="1"/>
</dbReference>
<evidence type="ECO:0000256" key="3">
    <source>
        <dbReference type="RuleBase" id="RU000363"/>
    </source>
</evidence>
<dbReference type="PANTHER" id="PTHR44196:SF1">
    <property type="entry name" value="DEHYDROGENASE_REDUCTASE SDR FAMILY MEMBER 7B"/>
    <property type="match status" value="1"/>
</dbReference>
<dbReference type="InterPro" id="IPR020904">
    <property type="entry name" value="Sc_DH/Rdtase_CS"/>
</dbReference>
<evidence type="ECO:0000259" key="4">
    <source>
        <dbReference type="SMART" id="SM00822"/>
    </source>
</evidence>
<evidence type="ECO:0000256" key="1">
    <source>
        <dbReference type="ARBA" id="ARBA00006484"/>
    </source>
</evidence>
<dbReference type="PRINTS" id="PR00081">
    <property type="entry name" value="GDHRDH"/>
</dbReference>
<dbReference type="EMBL" id="JBHRSM010000054">
    <property type="protein sequence ID" value="MFC3088621.1"/>
    <property type="molecule type" value="Genomic_DNA"/>
</dbReference>
<dbReference type="RefSeq" id="WP_197643886.1">
    <property type="nucleotide sequence ID" value="NZ_JAEACP010000010.1"/>
</dbReference>
<keyword evidence="6" id="KW-1185">Reference proteome</keyword>
<sequence length="245" mass="25159">MPRALVTGATSGIGRAIALALHAAGHRVIATGRNPAALEELAAQGLTPLALDLSDPDGLPPALAKALAGEEVEILVNNAGMVTAPGNFCTMAEADIHRMVATNLTQALLVTHAVAPGMQARGRGHVFFTGSVAAHTPYPNMAVYAATKAALGAFAQSLRLDLSASGVRVTEIVAGRVESPLYKDVLTAGARAAMYAGQTAVQPEDVAAMVLAVLNLPAHVDVARFDILPTRQPVTPQVPAAEKSK</sequence>
<dbReference type="EC" id="1.-.-.-" evidence="5"/>
<dbReference type="SUPFAM" id="SSF51735">
    <property type="entry name" value="NAD(P)-binding Rossmann-fold domains"/>
    <property type="match status" value="1"/>
</dbReference>
<dbReference type="InterPro" id="IPR057326">
    <property type="entry name" value="KR_dom"/>
</dbReference>
<dbReference type="InterPro" id="IPR036291">
    <property type="entry name" value="NAD(P)-bd_dom_sf"/>
</dbReference>
<evidence type="ECO:0000256" key="2">
    <source>
        <dbReference type="ARBA" id="ARBA00023002"/>
    </source>
</evidence>
<dbReference type="Pfam" id="PF00106">
    <property type="entry name" value="adh_short"/>
    <property type="match status" value="1"/>
</dbReference>
<feature type="domain" description="Ketoreductase" evidence="4">
    <location>
        <begin position="2"/>
        <end position="176"/>
    </location>
</feature>
<gene>
    <name evidence="5" type="ORF">ACFOD6_21485</name>
</gene>
<dbReference type="PROSITE" id="PS00061">
    <property type="entry name" value="ADH_SHORT"/>
    <property type="match status" value="1"/>
</dbReference>
<comment type="caution">
    <text evidence="5">The sequence shown here is derived from an EMBL/GenBank/DDBJ whole genome shotgun (WGS) entry which is preliminary data.</text>
</comment>
<protein>
    <submittedName>
        <fullName evidence="5">SDR family oxidoreductase</fullName>
        <ecNumber evidence="5">1.-.-.-</ecNumber>
    </submittedName>
</protein>
<dbReference type="PANTHER" id="PTHR44196">
    <property type="entry name" value="DEHYDROGENASE/REDUCTASE SDR FAMILY MEMBER 7B"/>
    <property type="match status" value="1"/>
</dbReference>
<organism evidence="5 6">
    <name type="scientific">Tabrizicola soli</name>
    <dbReference type="NCBI Taxonomy" id="2185115"/>
    <lineage>
        <taxon>Bacteria</taxon>
        <taxon>Pseudomonadati</taxon>
        <taxon>Pseudomonadota</taxon>
        <taxon>Alphaproteobacteria</taxon>
        <taxon>Rhodobacterales</taxon>
        <taxon>Paracoccaceae</taxon>
        <taxon>Tabrizicola</taxon>
    </lineage>
</organism>
<accession>A0ABV7E0B3</accession>
<proteinExistence type="inferred from homology"/>
<dbReference type="Proteomes" id="UP001595445">
    <property type="component" value="Unassembled WGS sequence"/>
</dbReference>
<dbReference type="GO" id="GO:0016491">
    <property type="term" value="F:oxidoreductase activity"/>
    <property type="evidence" value="ECO:0007669"/>
    <property type="project" value="UniProtKB-KW"/>
</dbReference>
<evidence type="ECO:0000313" key="6">
    <source>
        <dbReference type="Proteomes" id="UP001595445"/>
    </source>
</evidence>
<comment type="similarity">
    <text evidence="1 3">Belongs to the short-chain dehydrogenases/reductases (SDR) family.</text>
</comment>